<sequence>MARRNNSVAGKVALAASATLLAVALPSSVFAIGLLSADGTEQAGGQFAFTPAAADPDIAELVAQGTGGQARMMRFTPAGVSASRAERSVTVAVRIDQRTAQSLSDATAGISAPRDNAGATGGLRVAPTRYNLGLARGYGNFAQSPAQLSSRMTIPTVTRSPQISRSLSEANIPDLSSFAPRTRARGDESRFAARVEMDDNTSVAANNRRDSVGDQMLDVRGSYRLTNNLDITAGVRYEQDRDIVPLPEIDQQDSQAVYVGTQFRF</sequence>
<dbReference type="PATRIC" id="fig|874156.12.peg.756"/>
<evidence type="ECO:0000313" key="3">
    <source>
        <dbReference type="Proteomes" id="UP000053455"/>
    </source>
</evidence>
<dbReference type="Proteomes" id="UP000053455">
    <property type="component" value="Unassembled WGS sequence"/>
</dbReference>
<keyword evidence="1" id="KW-0732">Signal</keyword>
<dbReference type="STRING" id="874156.GCA_001021555_00553"/>
<organism evidence="2 3">
    <name type="scientific">Aurantiacibacter marinus</name>
    <dbReference type="NCBI Taxonomy" id="874156"/>
    <lineage>
        <taxon>Bacteria</taxon>
        <taxon>Pseudomonadati</taxon>
        <taxon>Pseudomonadota</taxon>
        <taxon>Alphaproteobacteria</taxon>
        <taxon>Sphingomonadales</taxon>
        <taxon>Erythrobacteraceae</taxon>
        <taxon>Aurantiacibacter</taxon>
    </lineage>
</organism>
<evidence type="ECO:0000256" key="1">
    <source>
        <dbReference type="SAM" id="SignalP"/>
    </source>
</evidence>
<dbReference type="EMBL" id="LBHU01000001">
    <property type="protein sequence ID" value="KLI64652.1"/>
    <property type="molecule type" value="Genomic_DNA"/>
</dbReference>
<proteinExistence type="predicted"/>
<comment type="caution">
    <text evidence="2">The sequence shown here is derived from an EMBL/GenBank/DDBJ whole genome shotgun (WGS) entry which is preliminary data.</text>
</comment>
<accession>A0A0H0XRS1</accession>
<name>A0A0H0XRS1_9SPHN</name>
<gene>
    <name evidence="2" type="ORF">AAV99_03620</name>
</gene>
<feature type="signal peptide" evidence="1">
    <location>
        <begin position="1"/>
        <end position="31"/>
    </location>
</feature>
<evidence type="ECO:0008006" key="4">
    <source>
        <dbReference type="Google" id="ProtNLM"/>
    </source>
</evidence>
<dbReference type="RefSeq" id="WP_047092517.1">
    <property type="nucleotide sequence ID" value="NZ_LBHU01000001.1"/>
</dbReference>
<protein>
    <recommendedName>
        <fullName evidence="4">Porin domain-containing protein</fullName>
    </recommendedName>
</protein>
<dbReference type="OrthoDB" id="8479273at2"/>
<reference evidence="2 3" key="1">
    <citation type="submission" date="2015-04" db="EMBL/GenBank/DDBJ databases">
        <title>The draft genome sequence of Erythrobacter marinus HWDM-33.</title>
        <authorList>
            <person name="Zhuang L."/>
            <person name="Liu Y."/>
            <person name="Shao Z."/>
        </authorList>
    </citation>
    <scope>NUCLEOTIDE SEQUENCE [LARGE SCALE GENOMIC DNA]</scope>
    <source>
        <strain evidence="2 3">HWDM-33</strain>
    </source>
</reference>
<evidence type="ECO:0000313" key="2">
    <source>
        <dbReference type="EMBL" id="KLI64652.1"/>
    </source>
</evidence>
<dbReference type="AlphaFoldDB" id="A0A0H0XRS1"/>
<feature type="chain" id="PRO_5002588924" description="Porin domain-containing protein" evidence="1">
    <location>
        <begin position="32"/>
        <end position="265"/>
    </location>
</feature>
<keyword evidence="3" id="KW-1185">Reference proteome</keyword>